<dbReference type="Gene3D" id="1.10.238.10">
    <property type="entry name" value="EF-hand"/>
    <property type="match status" value="1"/>
</dbReference>
<organism evidence="3">
    <name type="scientific">Aegilops tauschii</name>
    <name type="common">Tausch's goatgrass</name>
    <name type="synonym">Aegilops squarrosa</name>
    <dbReference type="NCBI Taxonomy" id="37682"/>
    <lineage>
        <taxon>Eukaryota</taxon>
        <taxon>Viridiplantae</taxon>
        <taxon>Streptophyta</taxon>
        <taxon>Embryophyta</taxon>
        <taxon>Tracheophyta</taxon>
        <taxon>Spermatophyta</taxon>
        <taxon>Magnoliopsida</taxon>
        <taxon>Liliopsida</taxon>
        <taxon>Poales</taxon>
        <taxon>Poaceae</taxon>
        <taxon>BOP clade</taxon>
        <taxon>Pooideae</taxon>
        <taxon>Triticodae</taxon>
        <taxon>Triticeae</taxon>
        <taxon>Triticinae</taxon>
        <taxon>Aegilops</taxon>
    </lineage>
</organism>
<dbReference type="InterPro" id="IPR011992">
    <property type="entry name" value="EF-hand-dom_pair"/>
</dbReference>
<evidence type="ECO:0000313" key="3">
    <source>
        <dbReference type="EnsemblPlants" id="EMT09554"/>
    </source>
</evidence>
<dbReference type="GO" id="GO:0016197">
    <property type="term" value="P:endosomal transport"/>
    <property type="evidence" value="ECO:0007669"/>
    <property type="project" value="TreeGrafter"/>
</dbReference>
<dbReference type="PANTHER" id="PTHR11216:SF161">
    <property type="entry name" value="CALCIUM-BINDING EF HAND FAMILY PROTEIN"/>
    <property type="match status" value="1"/>
</dbReference>
<dbReference type="GO" id="GO:0005737">
    <property type="term" value="C:cytoplasm"/>
    <property type="evidence" value="ECO:0007669"/>
    <property type="project" value="TreeGrafter"/>
</dbReference>
<dbReference type="ExpressionAtlas" id="M8BRX5">
    <property type="expression patterns" value="baseline"/>
</dbReference>
<feature type="compositionally biased region" description="Polar residues" evidence="2">
    <location>
        <begin position="733"/>
        <end position="776"/>
    </location>
</feature>
<dbReference type="PROSITE" id="PS50031">
    <property type="entry name" value="EH"/>
    <property type="match status" value="1"/>
</dbReference>
<dbReference type="PROSITE" id="PS50878">
    <property type="entry name" value="RT_POL"/>
    <property type="match status" value="1"/>
</dbReference>
<dbReference type="GO" id="GO:0006897">
    <property type="term" value="P:endocytosis"/>
    <property type="evidence" value="ECO:0007669"/>
    <property type="project" value="TreeGrafter"/>
</dbReference>
<feature type="compositionally biased region" description="Polar residues" evidence="2">
    <location>
        <begin position="1331"/>
        <end position="1351"/>
    </location>
</feature>
<feature type="region of interest" description="Disordered" evidence="2">
    <location>
        <begin position="444"/>
        <end position="797"/>
    </location>
</feature>
<dbReference type="InterPro" id="IPR026960">
    <property type="entry name" value="RVT-Znf"/>
</dbReference>
<reference evidence="3" key="1">
    <citation type="submission" date="2015-06" db="UniProtKB">
        <authorList>
            <consortium name="EnsemblPlants"/>
        </authorList>
    </citation>
    <scope>IDENTIFICATION</scope>
</reference>
<keyword evidence="1" id="KW-0106">Calcium</keyword>
<feature type="region of interest" description="Disordered" evidence="2">
    <location>
        <begin position="905"/>
        <end position="960"/>
    </location>
</feature>
<sequence>MVLAAQKNNLFQGLASDLIDGGVGILQYADDTVLCISHDVEKAKNVKLLLYLFELMSGLKINFDKSEVFTIGGDNNIDQLYAEMFGCQVGKLPMKYLGVPVTYSSLKTVDWDFLDAKLIKRLAPWMGYAASTGARAILVNTSLDGIPSYFMSMFLLNKTVIEKMNVHRRRFFWRKGRKKRSYHMVRWDRVCRSRNIGGLGIKDLHKQNTSLLVKWWWKLESGDGLWQRIVRARYFKRKTVANVQARFSDSPCWKAIMKVKDVYMAGREIKTNRGDLTRVWHDPWLYETPLKCQFPVLFDICSEQDCTVASFATNNFTMHFRRTLFSGLAEQWSDIVERARHFPFNNLPDAVGWKFTPKKIFTTKSVYEWLEKDLAGPNYKWVWKAKIPLKIKIFIWQLFQNAVLTRDNMRKRNWPGLMKGDDKAKFQAGVQKMVWMHADQSKTGFLGRPEAGAGAPRPQGNAAAPAPASGQAGAPQMNPAAAAPRPQGSGMMPTSAAAPRPQGSGMMLTSAAAPRPQGSGMMPTSTQFAGAPQANAGAVPRPQGVNSMMPAASQGGAMPPNQFTGPRGTQSQSPNMGYAQQLLTSSTGFMRPPPQVGAPATSLQATGMNQSPLGGGSMGGSVGWQGGNVGSFGGISQPSPGAAVPSQTTSGGFGLGMSSSMSMVPGQQTHAMSSSSLPPQSNSAVLPSDSRALVLSGNGPASGSGASTDIFSALTQPKPSTSTPALPTSTMPNSSSFMSKPTGSQNLANLTQPGSLQGTPTVSYGTSQPQQTQPITKPSVPSPGVSASVSNSTSQWPKVTQSDIQKYTKVFGDVDRDRDGKITGAEARTLFLSWRLPRDVLKQVWDLSDQDNDGMLSLREFCIALYLMERNRAGTPLPPSLPDSLKFDETLLRATGLPSTAYNAPSWQPNQGLPHRGPGAPGLPTGGVRPPLPQMHSQTDGATRPGQPRPHMPGMDNHAAAQGIKDDRSGVNSAAQEAPKKVEVEKQVLDSREKLEYYRTKMQDLVLYKSRCDNRLNEITERASSDKREVELLSKKYEEKYKQVAELASKLAVEEAAFRDVQERKVELNDALIKMVQGGSVDGLLQVRADRIQHQLEEMEKAFNERCKHFGLQFKPSATVELPFGWEPGQQEGAVEWDEDWDKFEDEDIMEVSACLLGNLSHCTIAIAHIFDLDPTISYLIRFGVFDISNLLCPFLADLIIFLTMPFVITGFGLVKDNGTIVENPASADIANASSLWDDGVSTDGMSPVASSNGHIKDVRHYRAGDQAPESELAYDFGDESVRSPGSAGRSASGSPFKSSRFGVHDSSPTKKGTYSDHGGSESVFGDNYGDETTWNFDDQDTDSVWGSNAMNEPGHHGSNSFFGSDDFNVDPVRVGSPTGASAYGKKSTFFDDSVPSSPAYTSGFSPKFGESRDDSSSYNFGRFDSFRSQDSAVPQESRFSRFDSVTSSKGESAAGFDSSNSSRNFGRFDSFDEADPFGSTGPFKASGARSPPKF</sequence>
<dbReference type="GO" id="GO:0005509">
    <property type="term" value="F:calcium ion binding"/>
    <property type="evidence" value="ECO:0007669"/>
    <property type="project" value="InterPro"/>
</dbReference>
<dbReference type="InterPro" id="IPR002048">
    <property type="entry name" value="EF_hand_dom"/>
</dbReference>
<dbReference type="SUPFAM" id="SSF47473">
    <property type="entry name" value="EF-hand"/>
    <property type="match status" value="1"/>
</dbReference>
<feature type="compositionally biased region" description="Low complexity" evidence="2">
    <location>
        <begin position="673"/>
        <end position="683"/>
    </location>
</feature>
<dbReference type="CDD" id="cd00052">
    <property type="entry name" value="EH"/>
    <property type="match status" value="1"/>
</dbReference>
<feature type="compositionally biased region" description="Polar residues" evidence="2">
    <location>
        <begin position="561"/>
        <end position="575"/>
    </location>
</feature>
<dbReference type="Pfam" id="PF13966">
    <property type="entry name" value="zf-RVT"/>
    <property type="match status" value="1"/>
</dbReference>
<feature type="compositionally biased region" description="Gly residues" evidence="2">
    <location>
        <begin position="613"/>
        <end position="633"/>
    </location>
</feature>
<dbReference type="GO" id="GO:0005886">
    <property type="term" value="C:plasma membrane"/>
    <property type="evidence" value="ECO:0007669"/>
    <property type="project" value="TreeGrafter"/>
</dbReference>
<dbReference type="InterPro" id="IPR000261">
    <property type="entry name" value="EH_dom"/>
</dbReference>
<feature type="region of interest" description="Disordered" evidence="2">
    <location>
        <begin position="1394"/>
        <end position="1417"/>
    </location>
</feature>
<dbReference type="PANTHER" id="PTHR11216">
    <property type="entry name" value="EH DOMAIN"/>
    <property type="match status" value="1"/>
</dbReference>
<feature type="compositionally biased region" description="Polar residues" evidence="2">
    <location>
        <begin position="601"/>
        <end position="612"/>
    </location>
</feature>
<dbReference type="EnsemblPlants" id="EMT09554">
    <property type="protein sequence ID" value="EMT09554"/>
    <property type="gene ID" value="F775_11879"/>
</dbReference>
<feature type="compositionally biased region" description="Polar residues" evidence="2">
    <location>
        <begin position="1395"/>
        <end position="1405"/>
    </location>
</feature>
<feature type="region of interest" description="Disordered" evidence="2">
    <location>
        <begin position="1429"/>
        <end position="1495"/>
    </location>
</feature>
<dbReference type="Pfam" id="PF12763">
    <property type="entry name" value="EH"/>
    <property type="match status" value="1"/>
</dbReference>
<accession>M8BRX5</accession>
<feature type="compositionally biased region" description="Low complexity" evidence="2">
    <location>
        <begin position="778"/>
        <end position="794"/>
    </location>
</feature>
<feature type="compositionally biased region" description="Low complexity" evidence="2">
    <location>
        <begin position="451"/>
        <end position="487"/>
    </location>
</feature>
<dbReference type="PROSITE" id="PS50222">
    <property type="entry name" value="EF_HAND_2"/>
    <property type="match status" value="1"/>
</dbReference>
<dbReference type="SMART" id="SM00027">
    <property type="entry name" value="EH"/>
    <property type="match status" value="1"/>
</dbReference>
<feature type="compositionally biased region" description="Polar residues" evidence="2">
    <location>
        <begin position="634"/>
        <end position="649"/>
    </location>
</feature>
<feature type="compositionally biased region" description="Low complexity" evidence="2">
    <location>
        <begin position="717"/>
        <end position="732"/>
    </location>
</feature>
<protein>
    <submittedName>
        <fullName evidence="3">Putative ribonuclease H protein</fullName>
    </submittedName>
</protein>
<feature type="compositionally biased region" description="Low complexity" evidence="2">
    <location>
        <begin position="656"/>
        <end position="666"/>
    </location>
</feature>
<dbReference type="PROSITE" id="PS00018">
    <property type="entry name" value="EF_HAND_1"/>
    <property type="match status" value="1"/>
</dbReference>
<feature type="region of interest" description="Disordered" evidence="2">
    <location>
        <begin position="1278"/>
        <end position="1363"/>
    </location>
</feature>
<proteinExistence type="predicted"/>
<feature type="compositionally biased region" description="Low complexity" evidence="2">
    <location>
        <begin position="1283"/>
        <end position="1296"/>
    </location>
</feature>
<feature type="compositionally biased region" description="Low complexity" evidence="2">
    <location>
        <begin position="696"/>
        <end position="707"/>
    </location>
</feature>
<evidence type="ECO:0000256" key="1">
    <source>
        <dbReference type="ARBA" id="ARBA00022837"/>
    </source>
</evidence>
<dbReference type="InterPro" id="IPR018247">
    <property type="entry name" value="EF_Hand_1_Ca_BS"/>
</dbReference>
<evidence type="ECO:0000256" key="2">
    <source>
        <dbReference type="SAM" id="MobiDB-lite"/>
    </source>
</evidence>
<dbReference type="SMART" id="SM00054">
    <property type="entry name" value="EFh"/>
    <property type="match status" value="2"/>
</dbReference>
<dbReference type="InterPro" id="IPR000477">
    <property type="entry name" value="RT_dom"/>
</dbReference>
<name>M8BRX5_AEGTA</name>